<gene>
    <name evidence="1" type="ORF">MM415A02756_0008</name>
</gene>
<reference evidence="1" key="1">
    <citation type="submission" date="2020-03" db="EMBL/GenBank/DDBJ databases">
        <title>The deep terrestrial virosphere.</title>
        <authorList>
            <person name="Holmfeldt K."/>
            <person name="Nilsson E."/>
            <person name="Simone D."/>
            <person name="Lopez-Fernandez M."/>
            <person name="Wu X."/>
            <person name="de Brujin I."/>
            <person name="Lundin D."/>
            <person name="Andersson A."/>
            <person name="Bertilsson S."/>
            <person name="Dopson M."/>
        </authorList>
    </citation>
    <scope>NUCLEOTIDE SEQUENCE</scope>
    <source>
        <strain evidence="1">MM415A02756</strain>
    </source>
</reference>
<dbReference type="AlphaFoldDB" id="A0A6M3JUW6"/>
<accession>A0A6M3JUW6</accession>
<dbReference type="EMBL" id="MT141952">
    <property type="protein sequence ID" value="QJA72457.1"/>
    <property type="molecule type" value="Genomic_DNA"/>
</dbReference>
<sequence>MRYKLVKHNCKDQRKWGGNDDTRKHLKIGEIYEGAVEIHSWHTKIIIDGKKFNSVCFEQLKQGKEKLQ</sequence>
<organism evidence="1">
    <name type="scientific">viral metagenome</name>
    <dbReference type="NCBI Taxonomy" id="1070528"/>
    <lineage>
        <taxon>unclassified sequences</taxon>
        <taxon>metagenomes</taxon>
        <taxon>organismal metagenomes</taxon>
    </lineage>
</organism>
<protein>
    <submittedName>
        <fullName evidence="1">Uncharacterized protein</fullName>
    </submittedName>
</protein>
<evidence type="ECO:0000313" key="1">
    <source>
        <dbReference type="EMBL" id="QJA72457.1"/>
    </source>
</evidence>
<proteinExistence type="predicted"/>
<name>A0A6M3JUW6_9ZZZZ</name>